<keyword evidence="5" id="KW-1185">Reference proteome</keyword>
<protein>
    <submittedName>
        <fullName evidence="4">Phage-related minor tail protein</fullName>
    </submittedName>
</protein>
<keyword evidence="1" id="KW-0175">Coiled coil</keyword>
<dbReference type="RefSeq" id="WP_173807601.1">
    <property type="nucleotide sequence ID" value="NZ_JABSNM010000034.1"/>
</dbReference>
<name>A0ABX2G915_9BURK</name>
<evidence type="ECO:0000256" key="3">
    <source>
        <dbReference type="SAM" id="SignalP"/>
    </source>
</evidence>
<evidence type="ECO:0000313" key="5">
    <source>
        <dbReference type="Proteomes" id="UP001516061"/>
    </source>
</evidence>
<reference evidence="4 5" key="1">
    <citation type="submission" date="2020-05" db="EMBL/GenBank/DDBJ databases">
        <title>Genomic Encyclopedia of Type Strains, Phase IV (KMG-V): Genome sequencing to study the core and pangenomes of soil and plant-associated prokaryotes.</title>
        <authorList>
            <person name="Whitman W."/>
        </authorList>
    </citation>
    <scope>NUCLEOTIDE SEQUENCE [LARGE SCALE GENOMIC DNA]</scope>
    <source>
        <strain evidence="4 5">C29</strain>
    </source>
</reference>
<dbReference type="EMBL" id="JABSNM010000034">
    <property type="protein sequence ID" value="NRT58589.1"/>
    <property type="molecule type" value="Genomic_DNA"/>
</dbReference>
<evidence type="ECO:0000256" key="1">
    <source>
        <dbReference type="SAM" id="Coils"/>
    </source>
</evidence>
<proteinExistence type="predicted"/>
<dbReference type="Proteomes" id="UP001516061">
    <property type="component" value="Unassembled WGS sequence"/>
</dbReference>
<accession>A0ABX2G915</accession>
<keyword evidence="3" id="KW-0732">Signal</keyword>
<feature type="region of interest" description="Disordered" evidence="2">
    <location>
        <begin position="24"/>
        <end position="79"/>
    </location>
</feature>
<comment type="caution">
    <text evidence="4">The sequence shown here is derived from an EMBL/GenBank/DDBJ whole genome shotgun (WGS) entry which is preliminary data.</text>
</comment>
<feature type="coiled-coil region" evidence="1">
    <location>
        <begin position="79"/>
        <end position="183"/>
    </location>
</feature>
<organism evidence="4 5">
    <name type="scientific">Sphaerotilus uruguayifluvii</name>
    <dbReference type="NCBI Taxonomy" id="2735897"/>
    <lineage>
        <taxon>Bacteria</taxon>
        <taxon>Pseudomonadati</taxon>
        <taxon>Pseudomonadota</taxon>
        <taxon>Betaproteobacteria</taxon>
        <taxon>Burkholderiales</taxon>
        <taxon>Sphaerotilaceae</taxon>
        <taxon>Sphaerotilus</taxon>
    </lineage>
</organism>
<evidence type="ECO:0000256" key="2">
    <source>
        <dbReference type="SAM" id="MobiDB-lite"/>
    </source>
</evidence>
<feature type="signal peptide" evidence="3">
    <location>
        <begin position="1"/>
        <end position="23"/>
    </location>
</feature>
<evidence type="ECO:0000313" key="4">
    <source>
        <dbReference type="EMBL" id="NRT58589.1"/>
    </source>
</evidence>
<gene>
    <name evidence="4" type="ORF">HNQ01_004358</name>
</gene>
<feature type="compositionally biased region" description="Low complexity" evidence="2">
    <location>
        <begin position="59"/>
        <end position="69"/>
    </location>
</feature>
<feature type="chain" id="PRO_5046915482" evidence="3">
    <location>
        <begin position="24"/>
        <end position="306"/>
    </location>
</feature>
<sequence>MRRSAAFLTLALAGLQGLTAGHAATTADPPARDLGGVTAPAPASPPPAALPDRLDDLEPTGAGRPAAAAPLPPDTLPGCSAVRQRCEALESDRTQLARQRDELEQLRRQVEQARTRLDEEQRRINALRQQADRDLRDIQSVRRQIETNRREIERHLQRQIDESEQLEQEQRRSTEELRRHQALGALREQRLVVAGLMRAVLDTLPGPPRPQPDPGRAFMKRVADAHYTPADVQQLLQGQLEAQAGRDARQVRRQLADALQLMQRHLVQADRLAAALLDAAQRERVQAGLRAEHAALELLRARTGLR</sequence>